<dbReference type="InterPro" id="IPR009057">
    <property type="entry name" value="Homeodomain-like_sf"/>
</dbReference>
<dbReference type="EMBL" id="BRYA01000039">
    <property type="protein sequence ID" value="GMI34178.1"/>
    <property type="molecule type" value="Genomic_DNA"/>
</dbReference>
<evidence type="ECO:0000256" key="2">
    <source>
        <dbReference type="ARBA" id="ARBA00023125"/>
    </source>
</evidence>
<feature type="domain" description="Myb-like" evidence="7">
    <location>
        <begin position="407"/>
        <end position="453"/>
    </location>
</feature>
<dbReference type="InterPro" id="IPR017930">
    <property type="entry name" value="Myb_dom"/>
</dbReference>
<sequence>MSQLKRASNLDWDSFAPANEGRRKRQKVKPSLGDIRVLTSDSSSDDSSSEKSSRSPLDDQRVHRPTEVYSNLDKLNRCMPCDEDELPIVPVGYVSDEIIKDGRVIFKWPVGLGIGQSRLSKRKVHTVKDENWKVERWFPCFEPGCGKMFKTSEELYVHSRRSSTHKYFEPKKKKSTSTKKQRKQQQQQQQRNEMEEWEETEQNAERSNYEWHIATDNQTPKQIASIYKLSTRDLVKTNKKYFEGFSVMCRLRKGTHVQISHLEVDPEVKLTKAENPETIITCREPNCSFRGIVRHTKQHELEKHGMEDGWFYCERQGCHFKSLSESRYWAHVENAHVLDDDYYNCNRVGCKYRTKYEPALTAHLAKCTHAKPVEKVDEKKVGEIDLTSFGPKSQAQERNPQNPPFQPWTKYEDDLILSQVDMLKLKATSWVAMSQLLPSRTAKQCRDRFYNKLFIPKRGNWTLEEDGVLVEAAVIWGGNWKKVAKILAGRTDLQVKNRVKFIGATGRGGERPEGVKYLAYLDERNKTAVLPNGMGEEGRNVVRNARREFKKLMQEDEMENQDPAKREEREKERKRRNLLVKNAQAFQAAWATLKHQLLEISPPKHQLLEFSPPLPRASSTSTTPLEVAAFQEGGSSTKGSKSKSKFTNKSRDRLTYDLTTNKGLLTKRPSRKPPAPRVFVDTSSYAKKGPYIYMTDREVLEGVRGVNITGNSVDGSPNGSTTPPPRVLRPVNLGDAGTTRGCRSSSLFSLNLAELYPEGCLPNGEDSVSWVDLYSGTSTKGVSTPTEGISSDSSVEDGKDKEQILPVFPLGGVVYTPGSSPTLNIFEPRYRSMYNDILLNGSRRFVVLTTCPSNNISQSTPSGQGIRFGSYGVVFYLTDLNDISGKTGDSVKYVVQHRVVGIVKVKEFVNPDVWSTKDTYLKARVEVVEEDLGMLERMNIGTYSRREEEGEGGEGGEGLPAKDEPEFRGRVMTEEEQALKSSYGELVNLQHDSDLPVRFTKSSVSTFATGPGFGAEGVGGGGSLWSSIGLWQRYIEQRLVARERELQEEFQTKLVDFLKGSDGNVPGAVSFNDLPDNLKREVQELEGRMNSEIAPLVAENNLTIQRLLEAGCSASSPTLALGERCNVLRWFIEEEGRRIRARQGLKNLLDNEGKGGGTDKGKEGWA</sequence>
<evidence type="ECO:0000256" key="1">
    <source>
        <dbReference type="ARBA" id="ARBA00023015"/>
    </source>
</evidence>
<evidence type="ECO:0000259" key="8">
    <source>
        <dbReference type="PROSITE" id="PS50157"/>
    </source>
</evidence>
<evidence type="ECO:0000256" key="6">
    <source>
        <dbReference type="SAM" id="MobiDB-lite"/>
    </source>
</evidence>
<feature type="region of interest" description="Disordered" evidence="6">
    <location>
        <begin position="552"/>
        <end position="573"/>
    </location>
</feature>
<dbReference type="GO" id="GO:0042796">
    <property type="term" value="P:snRNA transcription by RNA polymerase III"/>
    <property type="evidence" value="ECO:0007669"/>
    <property type="project" value="TreeGrafter"/>
</dbReference>
<reference evidence="11" key="1">
    <citation type="journal article" date="2023" name="Commun. Biol.">
        <title>Genome analysis of Parmales, the sister group of diatoms, reveals the evolutionary specialization of diatoms from phago-mixotrophs to photoautotrophs.</title>
        <authorList>
            <person name="Ban H."/>
            <person name="Sato S."/>
            <person name="Yoshikawa S."/>
            <person name="Yamada K."/>
            <person name="Nakamura Y."/>
            <person name="Ichinomiya M."/>
            <person name="Sato N."/>
            <person name="Blanc-Mathieu R."/>
            <person name="Endo H."/>
            <person name="Kuwata A."/>
            <person name="Ogata H."/>
        </authorList>
    </citation>
    <scope>NUCLEOTIDE SEQUENCE [LARGE SCALE GENOMIC DNA]</scope>
</reference>
<evidence type="ECO:0000259" key="9">
    <source>
        <dbReference type="PROSITE" id="PS51294"/>
    </source>
</evidence>
<evidence type="ECO:0000259" key="7">
    <source>
        <dbReference type="PROSITE" id="PS50090"/>
    </source>
</evidence>
<dbReference type="Gene3D" id="2.30.130.40">
    <property type="entry name" value="LON domain-like"/>
    <property type="match status" value="1"/>
</dbReference>
<dbReference type="Pfam" id="PF00249">
    <property type="entry name" value="Myb_DNA-binding"/>
    <property type="match status" value="2"/>
</dbReference>
<keyword evidence="2" id="KW-0238">DNA-binding</keyword>
<evidence type="ECO:0000313" key="10">
    <source>
        <dbReference type="EMBL" id="GMI34178.1"/>
    </source>
</evidence>
<evidence type="ECO:0000256" key="3">
    <source>
        <dbReference type="ARBA" id="ARBA00023163"/>
    </source>
</evidence>
<gene>
    <name evidence="10" type="ORF">TrCOL_g13140</name>
</gene>
<keyword evidence="1" id="KW-0805">Transcription regulation</keyword>
<evidence type="ECO:0000256" key="4">
    <source>
        <dbReference type="ARBA" id="ARBA00023242"/>
    </source>
</evidence>
<dbReference type="OrthoDB" id="44735at2759"/>
<dbReference type="CDD" id="cd00167">
    <property type="entry name" value="SANT"/>
    <property type="match status" value="2"/>
</dbReference>
<feature type="domain" description="C2H2-type" evidence="8">
    <location>
        <begin position="138"/>
        <end position="170"/>
    </location>
</feature>
<keyword evidence="5" id="KW-0863">Zinc-finger</keyword>
<dbReference type="InterPro" id="IPR013087">
    <property type="entry name" value="Znf_C2H2_type"/>
</dbReference>
<dbReference type="SUPFAM" id="SSF88697">
    <property type="entry name" value="PUA domain-like"/>
    <property type="match status" value="1"/>
</dbReference>
<feature type="domain" description="Myb-like" evidence="7">
    <location>
        <begin position="457"/>
        <end position="498"/>
    </location>
</feature>
<organism evidence="10 11">
    <name type="scientific">Triparma columacea</name>
    <dbReference type="NCBI Taxonomy" id="722753"/>
    <lineage>
        <taxon>Eukaryota</taxon>
        <taxon>Sar</taxon>
        <taxon>Stramenopiles</taxon>
        <taxon>Ochrophyta</taxon>
        <taxon>Bolidophyceae</taxon>
        <taxon>Parmales</taxon>
        <taxon>Triparmaceae</taxon>
        <taxon>Triparma</taxon>
    </lineage>
</organism>
<dbReference type="PANTHER" id="PTHR46621:SF1">
    <property type="entry name" value="SNRNA-ACTIVATING PROTEIN COMPLEX SUBUNIT 4"/>
    <property type="match status" value="1"/>
</dbReference>
<evidence type="ECO:0000256" key="5">
    <source>
        <dbReference type="PROSITE-ProRule" id="PRU00042"/>
    </source>
</evidence>
<dbReference type="InterPro" id="IPR051575">
    <property type="entry name" value="Myb-like_DNA-bd"/>
</dbReference>
<dbReference type="InterPro" id="IPR001005">
    <property type="entry name" value="SANT/Myb"/>
</dbReference>
<keyword evidence="5" id="KW-0479">Metal-binding</keyword>
<keyword evidence="11" id="KW-1185">Reference proteome</keyword>
<dbReference type="PANTHER" id="PTHR46621">
    <property type="entry name" value="SNRNA-ACTIVATING PROTEIN COMPLEX SUBUNIT 4"/>
    <property type="match status" value="1"/>
</dbReference>
<proteinExistence type="predicted"/>
<dbReference type="AlphaFoldDB" id="A0A9W7G6Q1"/>
<dbReference type="Gene3D" id="1.10.10.60">
    <property type="entry name" value="Homeodomain-like"/>
    <property type="match status" value="2"/>
</dbReference>
<feature type="region of interest" description="Disordered" evidence="6">
    <location>
        <begin position="944"/>
        <end position="964"/>
    </location>
</feature>
<dbReference type="GO" id="GO:0042795">
    <property type="term" value="P:snRNA transcription by RNA polymerase II"/>
    <property type="evidence" value="ECO:0007669"/>
    <property type="project" value="TreeGrafter"/>
</dbReference>
<feature type="compositionally biased region" description="Basic and acidic residues" evidence="6">
    <location>
        <begin position="562"/>
        <end position="571"/>
    </location>
</feature>
<dbReference type="GO" id="GO:0019185">
    <property type="term" value="C:snRNA-activating protein complex"/>
    <property type="evidence" value="ECO:0007669"/>
    <property type="project" value="TreeGrafter"/>
</dbReference>
<keyword evidence="4" id="KW-0539">Nucleus</keyword>
<dbReference type="PROSITE" id="PS51294">
    <property type="entry name" value="HTH_MYB"/>
    <property type="match status" value="2"/>
</dbReference>
<accession>A0A9W7G6Q1</accession>
<dbReference type="SMART" id="SM00355">
    <property type="entry name" value="ZnF_C2H2"/>
    <property type="match status" value="4"/>
</dbReference>
<dbReference type="PROSITE" id="PS50157">
    <property type="entry name" value="ZINC_FINGER_C2H2_2"/>
    <property type="match status" value="1"/>
</dbReference>
<feature type="region of interest" description="Disordered" evidence="6">
    <location>
        <begin position="1"/>
        <end position="66"/>
    </location>
</feature>
<dbReference type="SMART" id="SM00717">
    <property type="entry name" value="SANT"/>
    <property type="match status" value="2"/>
</dbReference>
<keyword evidence="5" id="KW-0862">Zinc</keyword>
<feature type="compositionally biased region" description="Basic and acidic residues" evidence="6">
    <location>
        <begin position="48"/>
        <end position="66"/>
    </location>
</feature>
<feature type="domain" description="HTH myb-type" evidence="9">
    <location>
        <begin position="457"/>
        <end position="498"/>
    </location>
</feature>
<dbReference type="Proteomes" id="UP001165065">
    <property type="component" value="Unassembled WGS sequence"/>
</dbReference>
<feature type="region of interest" description="Disordered" evidence="6">
    <location>
        <begin position="165"/>
        <end position="202"/>
    </location>
</feature>
<dbReference type="GO" id="GO:0008270">
    <property type="term" value="F:zinc ion binding"/>
    <property type="evidence" value="ECO:0007669"/>
    <property type="project" value="UniProtKB-KW"/>
</dbReference>
<evidence type="ECO:0000313" key="11">
    <source>
        <dbReference type="Proteomes" id="UP001165065"/>
    </source>
</evidence>
<dbReference type="GO" id="GO:0001006">
    <property type="term" value="F:RNA polymerase III type 3 promoter sequence-specific DNA binding"/>
    <property type="evidence" value="ECO:0007669"/>
    <property type="project" value="TreeGrafter"/>
</dbReference>
<dbReference type="PROSITE" id="PS50090">
    <property type="entry name" value="MYB_LIKE"/>
    <property type="match status" value="2"/>
</dbReference>
<protein>
    <submittedName>
        <fullName evidence="10">Uncharacterized protein</fullName>
    </submittedName>
</protein>
<dbReference type="SUPFAM" id="SSF46689">
    <property type="entry name" value="Homeodomain-like"/>
    <property type="match status" value="1"/>
</dbReference>
<name>A0A9W7G6Q1_9STRA</name>
<dbReference type="InterPro" id="IPR046336">
    <property type="entry name" value="Lon_prtase_N_sf"/>
</dbReference>
<dbReference type="InterPro" id="IPR015947">
    <property type="entry name" value="PUA-like_sf"/>
</dbReference>
<feature type="compositionally biased region" description="Basic residues" evidence="6">
    <location>
        <begin position="171"/>
        <end position="183"/>
    </location>
</feature>
<dbReference type="GO" id="GO:0000978">
    <property type="term" value="F:RNA polymerase II cis-regulatory region sequence-specific DNA binding"/>
    <property type="evidence" value="ECO:0007669"/>
    <property type="project" value="TreeGrafter"/>
</dbReference>
<keyword evidence="3" id="KW-0804">Transcription</keyword>
<comment type="caution">
    <text evidence="10">The sequence shown here is derived from an EMBL/GenBank/DDBJ whole genome shotgun (WGS) entry which is preliminary data.</text>
</comment>
<feature type="domain" description="HTH myb-type" evidence="9">
    <location>
        <begin position="406"/>
        <end position="453"/>
    </location>
</feature>